<dbReference type="PANTHER" id="PTHR43095:SF5">
    <property type="entry name" value="XYLULOSE KINASE"/>
    <property type="match status" value="1"/>
</dbReference>
<proteinExistence type="inferred from homology"/>
<dbReference type="GO" id="GO:0008993">
    <property type="term" value="F:rhamnulokinase activity"/>
    <property type="evidence" value="ECO:0007669"/>
    <property type="project" value="InterPro"/>
</dbReference>
<dbReference type="AlphaFoldDB" id="A0A4Q7IZH5"/>
<evidence type="ECO:0000313" key="11">
    <source>
        <dbReference type="Proteomes" id="UP000292003"/>
    </source>
</evidence>
<dbReference type="Gene3D" id="3.30.420.40">
    <property type="match status" value="2"/>
</dbReference>
<reference evidence="10 11" key="1">
    <citation type="submission" date="2019-02" db="EMBL/GenBank/DDBJ databases">
        <title>Draft genome sequence of Amycolatopsis sp. 8-3EHSu isolated from roots of Suaeda maritima.</title>
        <authorList>
            <person name="Duangmal K."/>
            <person name="Chantavorakit T."/>
        </authorList>
    </citation>
    <scope>NUCLEOTIDE SEQUENCE [LARGE SCALE GENOMIC DNA]</scope>
    <source>
        <strain evidence="10 11">8-3EHSu</strain>
    </source>
</reference>
<evidence type="ECO:0000256" key="5">
    <source>
        <dbReference type="ARBA" id="ARBA00022777"/>
    </source>
</evidence>
<dbReference type="CDD" id="cd07771">
    <property type="entry name" value="ASKHA_NBD_FGGY_RhaB-like"/>
    <property type="match status" value="1"/>
</dbReference>
<gene>
    <name evidence="10" type="ORF">EWH70_34200</name>
</gene>
<comment type="caution">
    <text evidence="10">The sequence shown here is derived from an EMBL/GenBank/DDBJ whole genome shotgun (WGS) entry which is preliminary data.</text>
</comment>
<evidence type="ECO:0000256" key="2">
    <source>
        <dbReference type="ARBA" id="ARBA00022629"/>
    </source>
</evidence>
<evidence type="ECO:0000259" key="9">
    <source>
        <dbReference type="Pfam" id="PF02782"/>
    </source>
</evidence>
<evidence type="ECO:0000256" key="7">
    <source>
        <dbReference type="ARBA" id="ARBA00023308"/>
    </source>
</evidence>
<sequence>MLARVGPGRLALSERHRFANQPVLLGGTLHWDVLGLYRGVLDGLRAVTSAGVVPGSVGVDSWAVDYGLIDAAGTLVGLPVHYRDDRTEGVVDEVAGQVPLPELYALTGVRPLRINTLFQLVAEADSARLAAAARLLLIPDLIGYWLTGVAGAESTNASTTQLLDIHSGQWSDELIGKLGLRRELFGVLRTPGQQLGPVRPEVAADTGLPAGTPVTAVGSHDTASAVAAVPAATERFGYISCGTWSLVGVELSEPVLSEDARLAGFTNESGVDGTVRFLRNVMGLWLAQECLRQWRADGLGAGLPELLRAAARLPPGAVVDADDEEFLAPGDMPARIAAWCARAGEPVPEGPAAVVRCIMDSLARAHARAVADAQRLSGHAVDVVHLVGGGARNELLCQLTADACGVPVVAGPVEAAAMGNALVQARALGVVPGELADLRALVRATQPLRTYQPR</sequence>
<comment type="similarity">
    <text evidence="1">Belongs to the FGGY kinase family.</text>
</comment>
<feature type="domain" description="Carbohydrate kinase FGGY N-terminal" evidence="8">
    <location>
        <begin position="57"/>
        <end position="226"/>
    </location>
</feature>
<organism evidence="10 11">
    <name type="scientific">Amycolatopsis suaedae</name>
    <dbReference type="NCBI Taxonomy" id="2510978"/>
    <lineage>
        <taxon>Bacteria</taxon>
        <taxon>Bacillati</taxon>
        <taxon>Actinomycetota</taxon>
        <taxon>Actinomycetes</taxon>
        <taxon>Pseudonocardiales</taxon>
        <taxon>Pseudonocardiaceae</taxon>
        <taxon>Amycolatopsis</taxon>
    </lineage>
</organism>
<keyword evidence="4" id="KW-0547">Nucleotide-binding</keyword>
<accession>A0A4Q7IZH5</accession>
<protein>
    <submittedName>
        <fullName evidence="10">Rhamnulokinase</fullName>
    </submittedName>
</protein>
<dbReference type="EMBL" id="SFCC01000024">
    <property type="protein sequence ID" value="RZQ59493.1"/>
    <property type="molecule type" value="Genomic_DNA"/>
</dbReference>
<feature type="domain" description="Carbohydrate kinase FGGY C-terminal" evidence="9">
    <location>
        <begin position="237"/>
        <end position="427"/>
    </location>
</feature>
<dbReference type="InterPro" id="IPR018485">
    <property type="entry name" value="FGGY_C"/>
</dbReference>
<keyword evidence="11" id="KW-1185">Reference proteome</keyword>
<dbReference type="GO" id="GO:0005524">
    <property type="term" value="F:ATP binding"/>
    <property type="evidence" value="ECO:0007669"/>
    <property type="project" value="UniProtKB-KW"/>
</dbReference>
<dbReference type="PANTHER" id="PTHR43095">
    <property type="entry name" value="SUGAR KINASE"/>
    <property type="match status" value="1"/>
</dbReference>
<keyword evidence="3" id="KW-0808">Transferase</keyword>
<evidence type="ECO:0000313" key="10">
    <source>
        <dbReference type="EMBL" id="RZQ59493.1"/>
    </source>
</evidence>
<evidence type="ECO:0000256" key="6">
    <source>
        <dbReference type="ARBA" id="ARBA00022840"/>
    </source>
</evidence>
<keyword evidence="2" id="KW-0119">Carbohydrate metabolism</keyword>
<dbReference type="InterPro" id="IPR050406">
    <property type="entry name" value="FGGY_Carb_Kinase"/>
</dbReference>
<dbReference type="InterPro" id="IPR043129">
    <property type="entry name" value="ATPase_NBD"/>
</dbReference>
<dbReference type="InterPro" id="IPR013449">
    <property type="entry name" value="Rhamnulokinase"/>
</dbReference>
<keyword evidence="2" id="KW-0859">Xylose metabolism</keyword>
<dbReference type="Pfam" id="PF02782">
    <property type="entry name" value="FGGY_C"/>
    <property type="match status" value="1"/>
</dbReference>
<evidence type="ECO:0000256" key="3">
    <source>
        <dbReference type="ARBA" id="ARBA00022679"/>
    </source>
</evidence>
<evidence type="ECO:0000259" key="8">
    <source>
        <dbReference type="Pfam" id="PF00370"/>
    </source>
</evidence>
<keyword evidence="7" id="KW-0684">Rhamnose metabolism</keyword>
<keyword evidence="5 10" id="KW-0418">Kinase</keyword>
<name>A0A4Q7IZH5_9PSEU</name>
<dbReference type="InterPro" id="IPR018484">
    <property type="entry name" value="FGGY_N"/>
</dbReference>
<evidence type="ECO:0000256" key="1">
    <source>
        <dbReference type="ARBA" id="ARBA00009156"/>
    </source>
</evidence>
<keyword evidence="6" id="KW-0067">ATP-binding</keyword>
<dbReference type="Proteomes" id="UP000292003">
    <property type="component" value="Unassembled WGS sequence"/>
</dbReference>
<evidence type="ECO:0000256" key="4">
    <source>
        <dbReference type="ARBA" id="ARBA00022741"/>
    </source>
</evidence>
<dbReference type="OrthoDB" id="9761504at2"/>
<dbReference type="GO" id="GO:0042732">
    <property type="term" value="P:D-xylose metabolic process"/>
    <property type="evidence" value="ECO:0007669"/>
    <property type="project" value="UniProtKB-KW"/>
</dbReference>
<dbReference type="Pfam" id="PF00370">
    <property type="entry name" value="FGGY_N"/>
    <property type="match status" value="1"/>
</dbReference>
<dbReference type="GO" id="GO:0019301">
    <property type="term" value="P:rhamnose catabolic process"/>
    <property type="evidence" value="ECO:0007669"/>
    <property type="project" value="InterPro"/>
</dbReference>
<dbReference type="SUPFAM" id="SSF53067">
    <property type="entry name" value="Actin-like ATPase domain"/>
    <property type="match status" value="2"/>
</dbReference>